<dbReference type="Proteomes" id="UP000009875">
    <property type="component" value="Unassembled WGS sequence"/>
</dbReference>
<dbReference type="CDD" id="cd00090">
    <property type="entry name" value="HTH_ARSR"/>
    <property type="match status" value="1"/>
</dbReference>
<feature type="domain" description="HTH arsR-type" evidence="4">
    <location>
        <begin position="14"/>
        <end position="107"/>
    </location>
</feature>
<dbReference type="RefSeq" id="WP_003778352.1">
    <property type="nucleotide sequence ID" value="NZ_JH992960.1"/>
</dbReference>
<dbReference type="PRINTS" id="PR00778">
    <property type="entry name" value="HTHARSR"/>
</dbReference>
<dbReference type="PANTHER" id="PTHR43132:SF6">
    <property type="entry name" value="HTH-TYPE TRANSCRIPTIONAL REPRESSOR CZRA"/>
    <property type="match status" value="1"/>
</dbReference>
<evidence type="ECO:0000313" key="6">
    <source>
        <dbReference type="Proteomes" id="UP000009875"/>
    </source>
</evidence>
<dbReference type="SUPFAM" id="SSF46785">
    <property type="entry name" value="Winged helix' DNA-binding domain"/>
    <property type="match status" value="1"/>
</dbReference>
<keyword evidence="3" id="KW-0804">Transcription</keyword>
<keyword evidence="6" id="KW-1185">Reference proteome</keyword>
<dbReference type="GO" id="GO:0003700">
    <property type="term" value="F:DNA-binding transcription factor activity"/>
    <property type="evidence" value="ECO:0007669"/>
    <property type="project" value="InterPro"/>
</dbReference>
<keyword evidence="1" id="KW-0805">Transcription regulation</keyword>
<dbReference type="STRING" id="883081.HMPREF9698_01343"/>
<dbReference type="AlphaFoldDB" id="K9EQF7"/>
<dbReference type="HOGENOM" id="CLU_097806_7_4_9"/>
<comment type="caution">
    <text evidence="5">The sequence shown here is derived from an EMBL/GenBank/DDBJ whole genome shotgun (WGS) entry which is preliminary data.</text>
</comment>
<dbReference type="InterPro" id="IPR036388">
    <property type="entry name" value="WH-like_DNA-bd_sf"/>
</dbReference>
<evidence type="ECO:0000256" key="2">
    <source>
        <dbReference type="ARBA" id="ARBA00023125"/>
    </source>
</evidence>
<dbReference type="Pfam" id="PF01022">
    <property type="entry name" value="HTH_5"/>
    <property type="match status" value="1"/>
</dbReference>
<name>K9EQF7_9LACT</name>
<evidence type="ECO:0000259" key="4">
    <source>
        <dbReference type="PROSITE" id="PS50987"/>
    </source>
</evidence>
<dbReference type="EMBL" id="AGXA01000022">
    <property type="protein sequence ID" value="EKU93182.1"/>
    <property type="molecule type" value="Genomic_DNA"/>
</dbReference>
<reference evidence="5 6" key="1">
    <citation type="submission" date="2012-09" db="EMBL/GenBank/DDBJ databases">
        <title>The Genome Sequence of Alloiococcus otitis ATCC 51267.</title>
        <authorList>
            <consortium name="The Broad Institute Genome Sequencing Platform"/>
            <person name="Earl A."/>
            <person name="Ward D."/>
            <person name="Feldgarden M."/>
            <person name="Gevers D."/>
            <person name="Huys G."/>
            <person name="Walker B."/>
            <person name="Young S.K."/>
            <person name="Zeng Q."/>
            <person name="Gargeya S."/>
            <person name="Fitzgerald M."/>
            <person name="Haas B."/>
            <person name="Abouelleil A."/>
            <person name="Alvarado L."/>
            <person name="Arachchi H.M."/>
            <person name="Berlin A.M."/>
            <person name="Chapman S.B."/>
            <person name="Goldberg J."/>
            <person name="Griggs A."/>
            <person name="Gujja S."/>
            <person name="Hansen M."/>
            <person name="Howarth C."/>
            <person name="Imamovic A."/>
            <person name="Larimer J."/>
            <person name="McCowen C."/>
            <person name="Montmayeur A."/>
            <person name="Murphy C."/>
            <person name="Neiman D."/>
            <person name="Pearson M."/>
            <person name="Priest M."/>
            <person name="Roberts A."/>
            <person name="Saif S."/>
            <person name="Shea T."/>
            <person name="Sisk P."/>
            <person name="Sykes S."/>
            <person name="Wortman J."/>
            <person name="Nusbaum C."/>
            <person name="Birren B."/>
        </authorList>
    </citation>
    <scope>NUCLEOTIDE SEQUENCE [LARGE SCALE GENOMIC DNA]</scope>
    <source>
        <strain evidence="5 6">ATCC 51267</strain>
    </source>
</reference>
<evidence type="ECO:0000256" key="3">
    <source>
        <dbReference type="ARBA" id="ARBA00023163"/>
    </source>
</evidence>
<dbReference type="PANTHER" id="PTHR43132">
    <property type="entry name" value="ARSENICAL RESISTANCE OPERON REPRESSOR ARSR-RELATED"/>
    <property type="match status" value="1"/>
</dbReference>
<dbReference type="eggNOG" id="COG0640">
    <property type="taxonomic scope" value="Bacteria"/>
</dbReference>
<dbReference type="InterPro" id="IPR051011">
    <property type="entry name" value="Metal_resp_trans_reg"/>
</dbReference>
<dbReference type="NCBIfam" id="NF033788">
    <property type="entry name" value="HTH_metalloreg"/>
    <property type="match status" value="1"/>
</dbReference>
<organism evidence="5 6">
    <name type="scientific">Alloiococcus otitis ATCC 51267</name>
    <dbReference type="NCBI Taxonomy" id="883081"/>
    <lineage>
        <taxon>Bacteria</taxon>
        <taxon>Bacillati</taxon>
        <taxon>Bacillota</taxon>
        <taxon>Bacilli</taxon>
        <taxon>Lactobacillales</taxon>
        <taxon>Carnobacteriaceae</taxon>
        <taxon>Alloiococcus</taxon>
    </lineage>
</organism>
<dbReference type="InterPro" id="IPR011991">
    <property type="entry name" value="ArsR-like_HTH"/>
</dbReference>
<dbReference type="InterPro" id="IPR001845">
    <property type="entry name" value="HTH_ArsR_DNA-bd_dom"/>
</dbReference>
<dbReference type="PATRIC" id="fig|883081.3.peg.1178"/>
<dbReference type="InterPro" id="IPR036390">
    <property type="entry name" value="WH_DNA-bd_sf"/>
</dbReference>
<protein>
    <recommendedName>
        <fullName evidence="4">HTH arsR-type domain-containing protein</fullName>
    </recommendedName>
</protein>
<dbReference type="GO" id="GO:0003677">
    <property type="term" value="F:DNA binding"/>
    <property type="evidence" value="ECO:0007669"/>
    <property type="project" value="UniProtKB-KW"/>
</dbReference>
<sequence>MTDHLSQDQAFSELSSQSLETVAQTFKALSDPTRIRILYLLAHHECSVNEIADTLDLKQSTVSHQLRNLKSLNLVKKRREATSLYYSPDDQHVLDLLSKAIEHALHD</sequence>
<dbReference type="Gene3D" id="1.10.10.10">
    <property type="entry name" value="Winged helix-like DNA-binding domain superfamily/Winged helix DNA-binding domain"/>
    <property type="match status" value="1"/>
</dbReference>
<proteinExistence type="predicted"/>
<evidence type="ECO:0000256" key="1">
    <source>
        <dbReference type="ARBA" id="ARBA00023015"/>
    </source>
</evidence>
<accession>K9EQF7</accession>
<evidence type="ECO:0000313" key="5">
    <source>
        <dbReference type="EMBL" id="EKU93182.1"/>
    </source>
</evidence>
<gene>
    <name evidence="5" type="ORF">HMPREF9698_01343</name>
</gene>
<dbReference type="OrthoDB" id="9794330at2"/>
<keyword evidence="2" id="KW-0238">DNA-binding</keyword>
<dbReference type="PROSITE" id="PS50987">
    <property type="entry name" value="HTH_ARSR_2"/>
    <property type="match status" value="1"/>
</dbReference>
<dbReference type="SMART" id="SM00418">
    <property type="entry name" value="HTH_ARSR"/>
    <property type="match status" value="1"/>
</dbReference>